<accession>A0A6A6HJN5</accession>
<protein>
    <submittedName>
        <fullName evidence="7">Uncharacterized protein</fullName>
    </submittedName>
</protein>
<dbReference type="OrthoDB" id="2830640at2759"/>
<dbReference type="EMBL" id="ML991777">
    <property type="protein sequence ID" value="KAF2238039.1"/>
    <property type="molecule type" value="Genomic_DNA"/>
</dbReference>
<dbReference type="GO" id="GO:0016020">
    <property type="term" value="C:membrane"/>
    <property type="evidence" value="ECO:0007669"/>
    <property type="project" value="UniProtKB-SubCell"/>
</dbReference>
<evidence type="ECO:0000256" key="1">
    <source>
        <dbReference type="ARBA" id="ARBA00004141"/>
    </source>
</evidence>
<keyword evidence="5" id="KW-0175">Coiled coil</keyword>
<keyword evidence="4 6" id="KW-0472">Membrane</keyword>
<feature type="transmembrane region" description="Helical" evidence="6">
    <location>
        <begin position="418"/>
        <end position="437"/>
    </location>
</feature>
<feature type="transmembrane region" description="Helical" evidence="6">
    <location>
        <begin position="377"/>
        <end position="398"/>
    </location>
</feature>
<keyword evidence="8" id="KW-1185">Reference proteome</keyword>
<organism evidence="7 8">
    <name type="scientific">Viridothelium virens</name>
    <name type="common">Speckled blister lichen</name>
    <name type="synonym">Trypethelium virens</name>
    <dbReference type="NCBI Taxonomy" id="1048519"/>
    <lineage>
        <taxon>Eukaryota</taxon>
        <taxon>Fungi</taxon>
        <taxon>Dikarya</taxon>
        <taxon>Ascomycota</taxon>
        <taxon>Pezizomycotina</taxon>
        <taxon>Dothideomycetes</taxon>
        <taxon>Dothideomycetes incertae sedis</taxon>
        <taxon>Trypetheliales</taxon>
        <taxon>Trypetheliaceae</taxon>
        <taxon>Viridothelium</taxon>
    </lineage>
</organism>
<comment type="subcellular location">
    <subcellularLocation>
        <location evidence="1">Membrane</location>
        <topology evidence="1">Multi-pass membrane protein</topology>
    </subcellularLocation>
</comment>
<proteinExistence type="predicted"/>
<name>A0A6A6HJN5_VIRVR</name>
<keyword evidence="3 6" id="KW-1133">Transmembrane helix</keyword>
<gene>
    <name evidence="7" type="ORF">EV356DRAFT_334361</name>
</gene>
<evidence type="ECO:0000256" key="2">
    <source>
        <dbReference type="ARBA" id="ARBA00022692"/>
    </source>
</evidence>
<evidence type="ECO:0000256" key="4">
    <source>
        <dbReference type="ARBA" id="ARBA00023136"/>
    </source>
</evidence>
<evidence type="ECO:0000256" key="3">
    <source>
        <dbReference type="ARBA" id="ARBA00022989"/>
    </source>
</evidence>
<dbReference type="GO" id="GO:0046873">
    <property type="term" value="F:metal ion transmembrane transporter activity"/>
    <property type="evidence" value="ECO:0007669"/>
    <property type="project" value="InterPro"/>
</dbReference>
<evidence type="ECO:0000313" key="7">
    <source>
        <dbReference type="EMBL" id="KAF2238039.1"/>
    </source>
</evidence>
<feature type="coiled-coil region" evidence="5">
    <location>
        <begin position="316"/>
        <end position="366"/>
    </location>
</feature>
<dbReference type="AlphaFoldDB" id="A0A6A6HJN5"/>
<evidence type="ECO:0000256" key="5">
    <source>
        <dbReference type="SAM" id="Coils"/>
    </source>
</evidence>
<evidence type="ECO:0000313" key="8">
    <source>
        <dbReference type="Proteomes" id="UP000800092"/>
    </source>
</evidence>
<dbReference type="SUPFAM" id="SSF144083">
    <property type="entry name" value="Magnesium transport protein CorA, transmembrane region"/>
    <property type="match status" value="1"/>
</dbReference>
<dbReference type="InterPro" id="IPR002523">
    <property type="entry name" value="MgTranspt_CorA/ZnTranspt_ZntB"/>
</dbReference>
<sequence length="461" mass="53132">MSSSLVDTQSLKVDCIQRIPGRLSEWSHEEPTVEEVLNTDILATPGIRIYIFPEAAKVETLYNNEDPLRKQLSKKFGVPDMFWTKTGWDANGFCRSRTSCLSSDKVGYSYCSSVRFLLKSVTVLKPGHVTTVTGVTMHEDDRELMDYTWEFFGLHSVWTRLETLGNGDSDTYSQILLCFDFAEDVQCQTIQAFEATDADQIAPGPFGVYEVFLELLMRRYDDAVWGFRSPMRAYENRRLSPGERDSKKLTKRYINMHEFERHIIHAKETLDVASRTVRTMARDHEKYILSIDSRRKALLEAEENTQRSLHSFAELLTNLRSRAKAFEERLQNEIRLVFNTVEVQEMKQSTSQLDELKRTAKDLESLRGQNQSLSTTVSLLTLIFLPGSFISSFFGTNFFTITPNGSASPHLSFVRELWIFFAVTVPVTVLALAIWYYSTRKYHKPESEIRYEMNSYDGINM</sequence>
<dbReference type="Gene3D" id="1.20.58.340">
    <property type="entry name" value="Magnesium transport protein CorA, transmembrane region"/>
    <property type="match status" value="1"/>
</dbReference>
<reference evidence="7" key="1">
    <citation type="journal article" date="2020" name="Stud. Mycol.">
        <title>101 Dothideomycetes genomes: a test case for predicting lifestyles and emergence of pathogens.</title>
        <authorList>
            <person name="Haridas S."/>
            <person name="Albert R."/>
            <person name="Binder M."/>
            <person name="Bloem J."/>
            <person name="Labutti K."/>
            <person name="Salamov A."/>
            <person name="Andreopoulos B."/>
            <person name="Baker S."/>
            <person name="Barry K."/>
            <person name="Bills G."/>
            <person name="Bluhm B."/>
            <person name="Cannon C."/>
            <person name="Castanera R."/>
            <person name="Culley D."/>
            <person name="Daum C."/>
            <person name="Ezra D."/>
            <person name="Gonzalez J."/>
            <person name="Henrissat B."/>
            <person name="Kuo A."/>
            <person name="Liang C."/>
            <person name="Lipzen A."/>
            <person name="Lutzoni F."/>
            <person name="Magnuson J."/>
            <person name="Mondo S."/>
            <person name="Nolan M."/>
            <person name="Ohm R."/>
            <person name="Pangilinan J."/>
            <person name="Park H.-J."/>
            <person name="Ramirez L."/>
            <person name="Alfaro M."/>
            <person name="Sun H."/>
            <person name="Tritt A."/>
            <person name="Yoshinaga Y."/>
            <person name="Zwiers L.-H."/>
            <person name="Turgeon B."/>
            <person name="Goodwin S."/>
            <person name="Spatafora J."/>
            <person name="Crous P."/>
            <person name="Grigoriev I."/>
        </authorList>
    </citation>
    <scope>NUCLEOTIDE SEQUENCE</scope>
    <source>
        <strain evidence="7">Tuck. ex Michener</strain>
    </source>
</reference>
<dbReference type="Proteomes" id="UP000800092">
    <property type="component" value="Unassembled WGS sequence"/>
</dbReference>
<dbReference type="InterPro" id="IPR045863">
    <property type="entry name" value="CorA_TM1_TM2"/>
</dbReference>
<dbReference type="Pfam" id="PF01544">
    <property type="entry name" value="CorA"/>
    <property type="match status" value="1"/>
</dbReference>
<keyword evidence="2 6" id="KW-0812">Transmembrane</keyword>
<evidence type="ECO:0000256" key="6">
    <source>
        <dbReference type="SAM" id="Phobius"/>
    </source>
</evidence>